<evidence type="ECO:0000256" key="3">
    <source>
        <dbReference type="ARBA" id="ARBA00022553"/>
    </source>
</evidence>
<dbReference type="PROSITE" id="PS50109">
    <property type="entry name" value="HIS_KIN"/>
    <property type="match status" value="1"/>
</dbReference>
<dbReference type="InterPro" id="IPR005467">
    <property type="entry name" value="His_kinase_dom"/>
</dbReference>
<evidence type="ECO:0000313" key="10">
    <source>
        <dbReference type="Proteomes" id="UP000267464"/>
    </source>
</evidence>
<dbReference type="Pfam" id="PF00512">
    <property type="entry name" value="HisKA"/>
    <property type="match status" value="1"/>
</dbReference>
<dbReference type="RefSeq" id="WP_124542414.1">
    <property type="nucleotide sequence ID" value="NZ_QUSW01000006.1"/>
</dbReference>
<dbReference type="InterPro" id="IPR000014">
    <property type="entry name" value="PAS"/>
</dbReference>
<dbReference type="SUPFAM" id="SSF55785">
    <property type="entry name" value="PYP-like sensor domain (PAS domain)"/>
    <property type="match status" value="1"/>
</dbReference>
<dbReference type="SUPFAM" id="SSF55874">
    <property type="entry name" value="ATPase domain of HSP90 chaperone/DNA topoisomerase II/histidine kinase"/>
    <property type="match status" value="1"/>
</dbReference>
<accession>A0A3N7HNZ7</accession>
<dbReference type="SMART" id="SM00387">
    <property type="entry name" value="HATPase_c"/>
    <property type="match status" value="1"/>
</dbReference>
<dbReference type="InterPro" id="IPR035965">
    <property type="entry name" value="PAS-like_dom_sf"/>
</dbReference>
<dbReference type="InterPro" id="IPR003661">
    <property type="entry name" value="HisK_dim/P_dom"/>
</dbReference>
<protein>
    <recommendedName>
        <fullName evidence="2">histidine kinase</fullName>
        <ecNumber evidence="2">2.7.13.3</ecNumber>
    </recommendedName>
</protein>
<dbReference type="CDD" id="cd00082">
    <property type="entry name" value="HisKA"/>
    <property type="match status" value="1"/>
</dbReference>
<evidence type="ECO:0000256" key="2">
    <source>
        <dbReference type="ARBA" id="ARBA00012438"/>
    </source>
</evidence>
<dbReference type="NCBIfam" id="TIGR00229">
    <property type="entry name" value="sensory_box"/>
    <property type="match status" value="1"/>
</dbReference>
<dbReference type="FunFam" id="3.30.450.20:FF:000099">
    <property type="entry name" value="Sensory box sensor histidine kinase"/>
    <property type="match status" value="1"/>
</dbReference>
<dbReference type="InterPro" id="IPR036097">
    <property type="entry name" value="HisK_dim/P_sf"/>
</dbReference>
<evidence type="ECO:0000256" key="6">
    <source>
        <dbReference type="ARBA" id="ARBA00023012"/>
    </source>
</evidence>
<reference evidence="9 10" key="2">
    <citation type="submission" date="2018-12" db="EMBL/GenBank/DDBJ databases">
        <title>Rhizobacter gummiphilus sp. nov., a rubber-degrading bacterium isolated from the soil of a botanical garden in Japan.</title>
        <authorList>
            <person name="Shunsuke S.S."/>
        </authorList>
    </citation>
    <scope>NUCLEOTIDE SEQUENCE [LARGE SCALE GENOMIC DNA]</scope>
    <source>
        <strain evidence="9 10">S-16</strain>
    </source>
</reference>
<dbReference type="PANTHER" id="PTHR43711">
    <property type="entry name" value="TWO-COMPONENT HISTIDINE KINASE"/>
    <property type="match status" value="1"/>
</dbReference>
<reference evidence="9 10" key="1">
    <citation type="submission" date="2018-08" db="EMBL/GenBank/DDBJ databases">
        <authorList>
            <person name="Khan S.A."/>
            <person name="Jeon C.O."/>
            <person name="Chun B.H."/>
            <person name="Jeong S.E."/>
        </authorList>
    </citation>
    <scope>NUCLEOTIDE SEQUENCE [LARGE SCALE GENOMIC DNA]</scope>
    <source>
        <strain evidence="9 10">S-16</strain>
    </source>
</reference>
<keyword evidence="5 9" id="KW-0418">Kinase</keyword>
<dbReference type="PANTHER" id="PTHR43711:SF31">
    <property type="entry name" value="HISTIDINE KINASE"/>
    <property type="match status" value="1"/>
</dbReference>
<dbReference type="CDD" id="cd00130">
    <property type="entry name" value="PAS"/>
    <property type="match status" value="1"/>
</dbReference>
<dbReference type="SMART" id="SM00091">
    <property type="entry name" value="PAS"/>
    <property type="match status" value="1"/>
</dbReference>
<evidence type="ECO:0000256" key="4">
    <source>
        <dbReference type="ARBA" id="ARBA00022679"/>
    </source>
</evidence>
<evidence type="ECO:0000256" key="5">
    <source>
        <dbReference type="ARBA" id="ARBA00022777"/>
    </source>
</evidence>
<dbReference type="InterPro" id="IPR003594">
    <property type="entry name" value="HATPase_dom"/>
</dbReference>
<dbReference type="InterPro" id="IPR000700">
    <property type="entry name" value="PAS-assoc_C"/>
</dbReference>
<keyword evidence="3" id="KW-0597">Phosphoprotein</keyword>
<dbReference type="InterPro" id="IPR013655">
    <property type="entry name" value="PAS_fold_3"/>
</dbReference>
<dbReference type="PRINTS" id="PR00344">
    <property type="entry name" value="BCTRLSENSOR"/>
</dbReference>
<dbReference type="SMART" id="SM00388">
    <property type="entry name" value="HisKA"/>
    <property type="match status" value="1"/>
</dbReference>
<comment type="caution">
    <text evidence="9">The sequence shown here is derived from an EMBL/GenBank/DDBJ whole genome shotgun (WGS) entry which is preliminary data.</text>
</comment>
<keyword evidence="6" id="KW-0902">Two-component regulatory system</keyword>
<dbReference type="InterPro" id="IPR036890">
    <property type="entry name" value="HATPase_C_sf"/>
</dbReference>
<dbReference type="OrthoDB" id="9810730at2"/>
<organism evidence="9 10">
    <name type="scientific">Piscinibacter terrae</name>
    <dbReference type="NCBI Taxonomy" id="2496871"/>
    <lineage>
        <taxon>Bacteria</taxon>
        <taxon>Pseudomonadati</taxon>
        <taxon>Pseudomonadota</taxon>
        <taxon>Betaproteobacteria</taxon>
        <taxon>Burkholderiales</taxon>
        <taxon>Sphaerotilaceae</taxon>
        <taxon>Piscinibacter</taxon>
    </lineage>
</organism>
<dbReference type="AlphaFoldDB" id="A0A3N7HNZ7"/>
<dbReference type="EMBL" id="QUSW01000006">
    <property type="protein sequence ID" value="RQP22836.1"/>
    <property type="molecule type" value="Genomic_DNA"/>
</dbReference>
<evidence type="ECO:0000259" key="7">
    <source>
        <dbReference type="PROSITE" id="PS50109"/>
    </source>
</evidence>
<sequence>MSTLGDDTCDGRFRLMADTVPVMIWAAGADKQFEWFNQTWLDFTGRTPSQERGSGWFGRVHPEDLERCVGIWHASFDARQAFSMDFRLQRADGSWRWMLMNGVPRYGSDGGLEGYTGSCVDIHERKDLEERLAERTRALRLADRRKDEFLAMLAHDLRNPLGPIANATAILKMMESQTPAITPVRQIVERQLEQLQRVIGDMRDVTRITQAKVELHHQTLDVARLVKEAAGHAQPQIDSRGHRLSIRLGDTPLAVSGDEQRLSQALAHLLCNAAKFTAMPGVIEVFTTLEGGRVNIHVRDHGHGIAPDFLPQVFEPFAQESHSTPRTNNGLGVGLTIARRLAQLHGGDITAFSGGRGEGAEFVLSLPLCDAGATPSHNHREPATSAL</sequence>
<dbReference type="Gene3D" id="3.30.450.20">
    <property type="entry name" value="PAS domain"/>
    <property type="match status" value="1"/>
</dbReference>
<dbReference type="SUPFAM" id="SSF47384">
    <property type="entry name" value="Homodimeric domain of signal transducing histidine kinase"/>
    <property type="match status" value="1"/>
</dbReference>
<name>A0A3N7HNZ7_9BURK</name>
<dbReference type="Pfam" id="PF08447">
    <property type="entry name" value="PAS_3"/>
    <property type="match status" value="1"/>
</dbReference>
<dbReference type="GO" id="GO:0000155">
    <property type="term" value="F:phosphorelay sensor kinase activity"/>
    <property type="evidence" value="ECO:0007669"/>
    <property type="project" value="InterPro"/>
</dbReference>
<dbReference type="EC" id="2.7.13.3" evidence="2"/>
<evidence type="ECO:0000256" key="1">
    <source>
        <dbReference type="ARBA" id="ARBA00000085"/>
    </source>
</evidence>
<dbReference type="InterPro" id="IPR004358">
    <property type="entry name" value="Sig_transdc_His_kin-like_C"/>
</dbReference>
<evidence type="ECO:0000313" key="9">
    <source>
        <dbReference type="EMBL" id="RQP22836.1"/>
    </source>
</evidence>
<dbReference type="PROSITE" id="PS50113">
    <property type="entry name" value="PAC"/>
    <property type="match status" value="1"/>
</dbReference>
<feature type="domain" description="Histidine kinase" evidence="7">
    <location>
        <begin position="152"/>
        <end position="370"/>
    </location>
</feature>
<dbReference type="Pfam" id="PF02518">
    <property type="entry name" value="HATPase_c"/>
    <property type="match status" value="1"/>
</dbReference>
<dbReference type="Gene3D" id="1.10.287.130">
    <property type="match status" value="1"/>
</dbReference>
<dbReference type="Gene3D" id="3.30.565.10">
    <property type="entry name" value="Histidine kinase-like ATPase, C-terminal domain"/>
    <property type="match status" value="1"/>
</dbReference>
<dbReference type="InterPro" id="IPR050736">
    <property type="entry name" value="Sensor_HK_Regulatory"/>
</dbReference>
<feature type="domain" description="PAC" evidence="8">
    <location>
        <begin position="82"/>
        <end position="134"/>
    </location>
</feature>
<dbReference type="InterPro" id="IPR001610">
    <property type="entry name" value="PAC"/>
</dbReference>
<comment type="catalytic activity">
    <reaction evidence="1">
        <text>ATP + protein L-histidine = ADP + protein N-phospho-L-histidine.</text>
        <dbReference type="EC" id="2.7.13.3"/>
    </reaction>
</comment>
<dbReference type="SMART" id="SM00086">
    <property type="entry name" value="PAC"/>
    <property type="match status" value="1"/>
</dbReference>
<dbReference type="Proteomes" id="UP000267464">
    <property type="component" value="Unassembled WGS sequence"/>
</dbReference>
<keyword evidence="10" id="KW-1185">Reference proteome</keyword>
<evidence type="ECO:0000259" key="8">
    <source>
        <dbReference type="PROSITE" id="PS50113"/>
    </source>
</evidence>
<proteinExistence type="predicted"/>
<keyword evidence="4" id="KW-0808">Transferase</keyword>
<gene>
    <name evidence="9" type="ORF">DZC73_21350</name>
</gene>